<dbReference type="SMART" id="SM00846">
    <property type="entry name" value="Gp_dh_N"/>
    <property type="match status" value="1"/>
</dbReference>
<comment type="similarity">
    <text evidence="1">Belongs to the glyceraldehyde-3-phosphate dehydrogenase family.</text>
</comment>
<name>A0ABS6GM27_9BACI</name>
<dbReference type="InterPro" id="IPR006424">
    <property type="entry name" value="Glyceraldehyde-3-P_DH_1"/>
</dbReference>
<comment type="caution">
    <text evidence="4">The sequence shown here is derived from an EMBL/GenBank/DDBJ whole genome shotgun (WGS) entry which is preliminary data.</text>
</comment>
<evidence type="ECO:0000256" key="2">
    <source>
        <dbReference type="ARBA" id="ARBA00023002"/>
    </source>
</evidence>
<dbReference type="InterPro" id="IPR020828">
    <property type="entry name" value="GlycerAld_3-P_DH_NAD(P)-bd"/>
</dbReference>
<dbReference type="NCBIfam" id="TIGR01534">
    <property type="entry name" value="GAPDH-I"/>
    <property type="match status" value="1"/>
</dbReference>
<reference evidence="4 5" key="1">
    <citation type="journal article" date="2011" name="Int. J. Syst. Evol. Microbiol.">
        <title>Allobacillus halotolerans gen. nov., sp. nov. isolated from shrimp paste.</title>
        <authorList>
            <person name="Sheu S.Y."/>
            <person name="Arun A.B."/>
            <person name="Jiang S.R."/>
            <person name="Young C.C."/>
            <person name="Chen W.M."/>
        </authorList>
    </citation>
    <scope>NUCLEOTIDE SEQUENCE [LARGE SCALE GENOMIC DNA]</scope>
    <source>
        <strain evidence="4 5">LMG 24826</strain>
    </source>
</reference>
<sequence>MTTTRIAINGFGRIGRMVFRRAMKEDQLDVVAINASYPVETLAHLIKYDSNHGKYDGEVKVENDKLMIDGQLIETVSNRNPAELPWKDLNIDVVIEATGKFNSKEKAQPHIDAGAKKVVLTAPGKGGVDRTIVMGVNEGDYQPETDEVISNASCTTNCLAPVAKVLEDQFGIENGLMTTVHAFTNDQKNLDNPHKDLRRARGATQSIIPTSTGAAKALGEVMPTLQGKLHGMALRVPTPNVSLVDLVVDVKQDVTVEEVNQAFYDAMNGSMKGILSINKEPLVSMDYMTDAHSSIVDGLSTIVMGDRKVKVLAWYDNEWGYSCRVVDLVKYIADSMPMNNSVDTRAKENVDI</sequence>
<dbReference type="CDD" id="cd18126">
    <property type="entry name" value="GAPDH_I_C"/>
    <property type="match status" value="1"/>
</dbReference>
<dbReference type="Pfam" id="PF02800">
    <property type="entry name" value="Gp_dh_C"/>
    <property type="match status" value="1"/>
</dbReference>
<dbReference type="RefSeq" id="WP_216686861.1">
    <property type="nucleotide sequence ID" value="NZ_CAUPKR010000008.1"/>
</dbReference>
<keyword evidence="5" id="KW-1185">Reference proteome</keyword>
<dbReference type="CDD" id="cd05214">
    <property type="entry name" value="GAPDH_I_N"/>
    <property type="match status" value="1"/>
</dbReference>
<protein>
    <submittedName>
        <fullName evidence="4">Glyceraldehyde-3-phosphate dehydrogenase</fullName>
    </submittedName>
</protein>
<evidence type="ECO:0000256" key="1">
    <source>
        <dbReference type="ARBA" id="ARBA00007406"/>
    </source>
</evidence>
<evidence type="ECO:0000313" key="4">
    <source>
        <dbReference type="EMBL" id="MBU6080190.1"/>
    </source>
</evidence>
<dbReference type="InterPro" id="IPR020831">
    <property type="entry name" value="GlycerAld/Erythrose_P_DH"/>
</dbReference>
<gene>
    <name evidence="4" type="ORF">KQ486_04110</name>
</gene>
<accession>A0ABS6GM27</accession>
<dbReference type="Pfam" id="PF00044">
    <property type="entry name" value="Gp_dh_N"/>
    <property type="match status" value="1"/>
</dbReference>
<dbReference type="EMBL" id="JAHLZF010000004">
    <property type="protein sequence ID" value="MBU6080190.1"/>
    <property type="molecule type" value="Genomic_DNA"/>
</dbReference>
<evidence type="ECO:0000313" key="5">
    <source>
        <dbReference type="Proteomes" id="UP000812672"/>
    </source>
</evidence>
<dbReference type="NCBIfam" id="NF005830">
    <property type="entry name" value="PRK07729.1"/>
    <property type="match status" value="1"/>
</dbReference>
<feature type="domain" description="Glyceraldehyde 3-phosphate dehydrogenase NAD(P) binding" evidence="3">
    <location>
        <begin position="4"/>
        <end position="154"/>
    </location>
</feature>
<keyword evidence="2" id="KW-0560">Oxidoreductase</keyword>
<evidence type="ECO:0000259" key="3">
    <source>
        <dbReference type="SMART" id="SM00846"/>
    </source>
</evidence>
<dbReference type="PANTHER" id="PTHR43148">
    <property type="entry name" value="GLYCERALDEHYDE-3-PHOSPHATE DEHYDROGENASE 2"/>
    <property type="match status" value="1"/>
</dbReference>
<dbReference type="PIRSF" id="PIRSF000149">
    <property type="entry name" value="GAP_DH"/>
    <property type="match status" value="1"/>
</dbReference>
<dbReference type="InterPro" id="IPR020830">
    <property type="entry name" value="GlycerAld_3-P_DH_AS"/>
</dbReference>
<dbReference type="PROSITE" id="PS00071">
    <property type="entry name" value="GAPDH"/>
    <property type="match status" value="1"/>
</dbReference>
<organism evidence="4 5">
    <name type="scientific">Allobacillus halotolerans</name>
    <dbReference type="NCBI Taxonomy" id="570278"/>
    <lineage>
        <taxon>Bacteria</taxon>
        <taxon>Bacillati</taxon>
        <taxon>Bacillota</taxon>
        <taxon>Bacilli</taxon>
        <taxon>Bacillales</taxon>
        <taxon>Bacillaceae</taxon>
        <taxon>Allobacillus</taxon>
    </lineage>
</organism>
<dbReference type="Proteomes" id="UP000812672">
    <property type="component" value="Unassembled WGS sequence"/>
</dbReference>
<dbReference type="InterPro" id="IPR020829">
    <property type="entry name" value="GlycerAld_3-P_DH_cat"/>
</dbReference>
<proteinExistence type="inferred from homology"/>